<gene>
    <name evidence="2" type="ORF">SsS58_01200</name>
</gene>
<comment type="caution">
    <text evidence="2">The sequence shown here is derived from an EMBL/GenBank/DDBJ whole genome shotgun (WGS) entry which is preliminary data.</text>
</comment>
<reference evidence="2 3" key="2">
    <citation type="journal article" date="2016" name="Genome Announc.">
        <title>Draft Genome Sequences of Streptomyces scabiei S58, Streptomyces turgidiscabies T45, and Streptomyces acidiscabies a10, the Pathogens of Potato Common Scab, Isolated in Japan.</title>
        <authorList>
            <person name="Tomihama T."/>
            <person name="Nishi Y."/>
            <person name="Sakai M."/>
            <person name="Ikenaga M."/>
            <person name="Okubo T."/>
            <person name="Ikeda S."/>
        </authorList>
    </citation>
    <scope>NUCLEOTIDE SEQUENCE [LARGE SCALE GENOMIC DNA]</scope>
    <source>
        <strain evidence="2 3">S58</strain>
    </source>
</reference>
<dbReference type="Proteomes" id="UP000067448">
    <property type="component" value="Unassembled WGS sequence"/>
</dbReference>
<sequence>MLTVAPGNGTPQTGCPLHQGDRMLDGNLSKAMLLAGGTGVMSAGCDSAHTRERAGGPAEVTTSLRALPSCNMTDSP</sequence>
<dbReference type="EMBL" id="BCMM01000004">
    <property type="protein sequence ID" value="GAQ60858.1"/>
    <property type="molecule type" value="Genomic_DNA"/>
</dbReference>
<proteinExistence type="predicted"/>
<evidence type="ECO:0000313" key="2">
    <source>
        <dbReference type="EMBL" id="GAQ60858.1"/>
    </source>
</evidence>
<protein>
    <submittedName>
        <fullName evidence="2">Uncharacterized protein</fullName>
    </submittedName>
</protein>
<reference evidence="3" key="3">
    <citation type="submission" date="2016-02" db="EMBL/GenBank/DDBJ databases">
        <title>Draft genome of pathogenic Streptomyces sp. in Japan.</title>
        <authorList>
            <person name="Tomihama T."/>
            <person name="Ikenaga M."/>
            <person name="Sakai M."/>
            <person name="Okubo T."/>
            <person name="Ikeda S."/>
        </authorList>
    </citation>
    <scope>NUCLEOTIDE SEQUENCE [LARGE SCALE GENOMIC DNA]</scope>
    <source>
        <strain evidence="3">S58</strain>
    </source>
</reference>
<evidence type="ECO:0000256" key="1">
    <source>
        <dbReference type="SAM" id="MobiDB-lite"/>
    </source>
</evidence>
<feature type="compositionally biased region" description="Polar residues" evidence="1">
    <location>
        <begin position="60"/>
        <end position="76"/>
    </location>
</feature>
<dbReference type="AlphaFoldDB" id="A0A117ECE4"/>
<organism evidence="2 3">
    <name type="scientific">Streptomyces scabiei</name>
    <dbReference type="NCBI Taxonomy" id="1930"/>
    <lineage>
        <taxon>Bacteria</taxon>
        <taxon>Bacillati</taxon>
        <taxon>Actinomycetota</taxon>
        <taxon>Actinomycetes</taxon>
        <taxon>Kitasatosporales</taxon>
        <taxon>Streptomycetaceae</taxon>
        <taxon>Streptomyces</taxon>
    </lineage>
</organism>
<evidence type="ECO:0000313" key="3">
    <source>
        <dbReference type="Proteomes" id="UP000067448"/>
    </source>
</evidence>
<accession>A0A117ECE4</accession>
<name>A0A117ECE4_STRSC</name>
<feature type="region of interest" description="Disordered" evidence="1">
    <location>
        <begin position="49"/>
        <end position="76"/>
    </location>
</feature>
<reference evidence="3" key="1">
    <citation type="submission" date="2015-11" db="EMBL/GenBank/DDBJ databases">
        <authorList>
            <consortium name="Cross-ministerial Strategic Innovation Promotion Program (SIP) consortium"/>
            <person name="Tomihama T."/>
            <person name="Ikenaga M."/>
            <person name="Sakai M."/>
            <person name="Okubo T."/>
            <person name="Ikeda S."/>
        </authorList>
    </citation>
    <scope>NUCLEOTIDE SEQUENCE [LARGE SCALE GENOMIC DNA]</scope>
    <source>
        <strain evidence="3">S58</strain>
    </source>
</reference>